<organism evidence="2">
    <name type="scientific">Naegleria gruberi</name>
    <name type="common">Amoeba</name>
    <dbReference type="NCBI Taxonomy" id="5762"/>
    <lineage>
        <taxon>Eukaryota</taxon>
        <taxon>Discoba</taxon>
        <taxon>Heterolobosea</taxon>
        <taxon>Tetramitia</taxon>
        <taxon>Eutetramitia</taxon>
        <taxon>Vahlkampfiidae</taxon>
        <taxon>Naegleria</taxon>
    </lineage>
</organism>
<keyword evidence="2" id="KW-1185">Reference proteome</keyword>
<evidence type="ECO:0000313" key="1">
    <source>
        <dbReference type="EMBL" id="EFC38667.1"/>
    </source>
</evidence>
<reference evidence="1 2" key="1">
    <citation type="journal article" date="2010" name="Cell">
        <title>The genome of Naegleria gruberi illuminates early eukaryotic versatility.</title>
        <authorList>
            <person name="Fritz-Laylin L.K."/>
            <person name="Prochnik S.E."/>
            <person name="Ginger M.L."/>
            <person name="Dacks J.B."/>
            <person name="Carpenter M.L."/>
            <person name="Field M.C."/>
            <person name="Kuo A."/>
            <person name="Paredez A."/>
            <person name="Chapman J."/>
            <person name="Pham J."/>
            <person name="Shu S."/>
            <person name="Neupane R."/>
            <person name="Cipriano M."/>
            <person name="Mancuso J."/>
            <person name="Tu H."/>
            <person name="Salamov A."/>
            <person name="Lindquist E."/>
            <person name="Shapiro H."/>
            <person name="Lucas S."/>
            <person name="Grigoriev I.V."/>
            <person name="Cande W.Z."/>
            <person name="Fulton C."/>
            <person name="Rokhsar D.S."/>
            <person name="Dawson S.C."/>
        </authorList>
    </citation>
    <scope>NUCLEOTIDE SEQUENCE [LARGE SCALE GENOMIC DNA]</scope>
    <source>
        <strain evidence="1 2">NEG-M</strain>
    </source>
</reference>
<accession>D2VWR5</accession>
<proteinExistence type="predicted"/>
<dbReference type="AlphaFoldDB" id="D2VWR5"/>
<protein>
    <submittedName>
        <fullName evidence="1">Predicted protein</fullName>
    </submittedName>
</protein>
<dbReference type="Proteomes" id="UP000006671">
    <property type="component" value="Unassembled WGS sequence"/>
</dbReference>
<dbReference type="VEuPathDB" id="AmoebaDB:NAEGRDRAFT_73476"/>
<dbReference type="EMBL" id="GG738905">
    <property type="protein sequence ID" value="EFC38667.1"/>
    <property type="molecule type" value="Genomic_DNA"/>
</dbReference>
<dbReference type="RefSeq" id="XP_002671411.1">
    <property type="nucleotide sequence ID" value="XM_002671365.1"/>
</dbReference>
<name>D2VWR5_NAEGR</name>
<dbReference type="InParanoid" id="D2VWR5"/>
<sequence length="419" mass="49027">MYPWCRHDVKIVLKEKFNFNSSQPFPHLYSLCYLLSGSPEHLTSFHRLLLNDLKSEKTTISQSIRNCLSTIISNKEDSSRKRLDRIFSNEETREEIKETIFNLLFGEKYIVPQDSLLNNIVGKAFIETAFAHVVQVGKKELHFDIVDPISFSVYYQTMFKNYRGQLWNHLRKNIKKQQKGIVFEYFMHLLILEESEKYGSIRDCKLFAGLPKKEFENYSLKVNSFVRAPVFSEQSIERNERLSGLWVTQTDGFLLDNLVKPDDNIGPDLVFYLDSQEKEKLLVSTSFSLVSDPKDDNQTNNAIRLFETTDPQRIVNKNGETTIENLEYSPHKIGNSSLNAYKKCIRWLVCPFMKPVGVKWLQSNGHEELANPFQSNLHHLLWTTRNELDNCIEGWFDKGYHSDMVYIWDYFKSNHATNE</sequence>
<evidence type="ECO:0000313" key="2">
    <source>
        <dbReference type="Proteomes" id="UP000006671"/>
    </source>
</evidence>
<gene>
    <name evidence="1" type="ORF">NAEGRDRAFT_73476</name>
</gene>
<dbReference type="KEGG" id="ngr:NAEGRDRAFT_73476"/>
<dbReference type="GeneID" id="8858376"/>